<evidence type="ECO:0000256" key="2">
    <source>
        <dbReference type="ARBA" id="ARBA00022771"/>
    </source>
</evidence>
<sequence>MSPGSNLIWMTDQTKLEVECQECDNTSGRPSLRCSECDRGTHVACTGLPVYHILCLELTRFKYMCKPCVVNKAGARYEQLRDEIVSTLAANSLNGVESSGPEIGASNSAVNFTHAPVNSDDSVVHITVSEHRGQPSGNAEDRVREEDVSHGARENQRQVIHVRVVGGGGVFVPGEEDRLPSRRDARNYSQVVAPEVRGMTQRQRDITERGLDEERNSFLEFQSLMQAQMQQMQRQVQMLLNKEAMSTCMVPQMKQCGCVANQQVKVNV</sequence>
<dbReference type="InterPro" id="IPR019786">
    <property type="entry name" value="Zinc_finger_PHD-type_CS"/>
</dbReference>
<evidence type="ECO:0000256" key="1">
    <source>
        <dbReference type="ARBA" id="ARBA00022723"/>
    </source>
</evidence>
<organism evidence="4 5">
    <name type="scientific">Petrolisthes cinctipes</name>
    <name type="common">Flat porcelain crab</name>
    <dbReference type="NCBI Taxonomy" id="88211"/>
    <lineage>
        <taxon>Eukaryota</taxon>
        <taxon>Metazoa</taxon>
        <taxon>Ecdysozoa</taxon>
        <taxon>Arthropoda</taxon>
        <taxon>Crustacea</taxon>
        <taxon>Multicrustacea</taxon>
        <taxon>Malacostraca</taxon>
        <taxon>Eumalacostraca</taxon>
        <taxon>Eucarida</taxon>
        <taxon>Decapoda</taxon>
        <taxon>Pleocyemata</taxon>
        <taxon>Anomura</taxon>
        <taxon>Galatheoidea</taxon>
        <taxon>Porcellanidae</taxon>
        <taxon>Petrolisthes</taxon>
    </lineage>
</organism>
<gene>
    <name evidence="4" type="ORF">Pcinc_009009</name>
</gene>
<reference evidence="4" key="1">
    <citation type="submission" date="2023-10" db="EMBL/GenBank/DDBJ databases">
        <title>Genome assemblies of two species of porcelain crab, Petrolisthes cinctipes and Petrolisthes manimaculis (Anomura: Porcellanidae).</title>
        <authorList>
            <person name="Angst P."/>
        </authorList>
    </citation>
    <scope>NUCLEOTIDE SEQUENCE</scope>
    <source>
        <strain evidence="4">PB745_01</strain>
        <tissue evidence="4">Gill</tissue>
    </source>
</reference>
<keyword evidence="3" id="KW-0862">Zinc</keyword>
<proteinExistence type="predicted"/>
<dbReference type="EMBL" id="JAWQEG010000665">
    <property type="protein sequence ID" value="KAK3886853.1"/>
    <property type="molecule type" value="Genomic_DNA"/>
</dbReference>
<keyword evidence="5" id="KW-1185">Reference proteome</keyword>
<keyword evidence="2" id="KW-0863">Zinc-finger</keyword>
<dbReference type="PROSITE" id="PS01359">
    <property type="entry name" value="ZF_PHD_1"/>
    <property type="match status" value="1"/>
</dbReference>
<dbReference type="InterPro" id="IPR011011">
    <property type="entry name" value="Znf_FYVE_PHD"/>
</dbReference>
<evidence type="ECO:0000313" key="5">
    <source>
        <dbReference type="Proteomes" id="UP001286313"/>
    </source>
</evidence>
<dbReference type="InterPro" id="IPR013083">
    <property type="entry name" value="Znf_RING/FYVE/PHD"/>
</dbReference>
<accession>A0AAE1KWQ4</accession>
<name>A0AAE1KWQ4_PETCI</name>
<keyword evidence="1" id="KW-0479">Metal-binding</keyword>
<dbReference type="GO" id="GO:0008270">
    <property type="term" value="F:zinc ion binding"/>
    <property type="evidence" value="ECO:0007669"/>
    <property type="project" value="UniProtKB-KW"/>
</dbReference>
<comment type="caution">
    <text evidence="4">The sequence shown here is derived from an EMBL/GenBank/DDBJ whole genome shotgun (WGS) entry which is preliminary data.</text>
</comment>
<protein>
    <submittedName>
        <fullName evidence="4">Uncharacterized protein</fullName>
    </submittedName>
</protein>
<dbReference type="Gene3D" id="3.30.40.10">
    <property type="entry name" value="Zinc/RING finger domain, C3HC4 (zinc finger)"/>
    <property type="match status" value="1"/>
</dbReference>
<dbReference type="Proteomes" id="UP001286313">
    <property type="component" value="Unassembled WGS sequence"/>
</dbReference>
<dbReference type="AlphaFoldDB" id="A0AAE1KWQ4"/>
<evidence type="ECO:0000313" key="4">
    <source>
        <dbReference type="EMBL" id="KAK3886853.1"/>
    </source>
</evidence>
<evidence type="ECO:0000256" key="3">
    <source>
        <dbReference type="ARBA" id="ARBA00022833"/>
    </source>
</evidence>
<dbReference type="SUPFAM" id="SSF57903">
    <property type="entry name" value="FYVE/PHD zinc finger"/>
    <property type="match status" value="1"/>
</dbReference>